<evidence type="ECO:0000313" key="3">
    <source>
        <dbReference type="Proteomes" id="UP000234289"/>
    </source>
</evidence>
<sequence length="101" mass="11400">MAERTGPSKSTIGSIWKTFGLNPHRTDGFKLPNDPLFVEEAYDIVEFYLEPPESAVVRSVDEKSQVQALSRSQPAFPMMPGMPEKRTHNYFRHGTTSLFAP</sequence>
<evidence type="ECO:0000313" key="2">
    <source>
        <dbReference type="EMBL" id="SMX94829.1"/>
    </source>
</evidence>
<reference evidence="3" key="1">
    <citation type="submission" date="2017-03" db="EMBL/GenBank/DDBJ databases">
        <authorList>
            <person name="Monnet C."/>
        </authorList>
    </citation>
    <scope>NUCLEOTIDE SEQUENCE [LARGE SCALE GENOMIC DNA]</scope>
    <source>
        <strain evidence="3">CNRZ 920</strain>
    </source>
</reference>
<name>A0A2H1K5B0_BREAU</name>
<gene>
    <name evidence="2" type="ORF">BAUR920_02812</name>
</gene>
<protein>
    <submittedName>
        <fullName evidence="2">Uncharacterized protein</fullName>
    </submittedName>
</protein>
<organism evidence="2 3">
    <name type="scientific">Brevibacterium aurantiacum</name>
    <dbReference type="NCBI Taxonomy" id="273384"/>
    <lineage>
        <taxon>Bacteria</taxon>
        <taxon>Bacillati</taxon>
        <taxon>Actinomycetota</taxon>
        <taxon>Actinomycetes</taxon>
        <taxon>Micrococcales</taxon>
        <taxon>Brevibacteriaceae</taxon>
        <taxon>Brevibacterium</taxon>
    </lineage>
</organism>
<accession>A0A2H1K5B0</accession>
<dbReference type="EMBL" id="FXZG01000018">
    <property type="protein sequence ID" value="SMX94829.1"/>
    <property type="molecule type" value="Genomic_DNA"/>
</dbReference>
<dbReference type="Proteomes" id="UP000234289">
    <property type="component" value="Unassembled WGS sequence"/>
</dbReference>
<evidence type="ECO:0000256" key="1">
    <source>
        <dbReference type="SAM" id="MobiDB-lite"/>
    </source>
</evidence>
<feature type="region of interest" description="Disordered" evidence="1">
    <location>
        <begin position="72"/>
        <end position="101"/>
    </location>
</feature>
<dbReference type="AlphaFoldDB" id="A0A2H1K5B0"/>
<proteinExistence type="predicted"/>